<dbReference type="InterPro" id="IPR000488">
    <property type="entry name" value="Death_dom"/>
</dbReference>
<comment type="caution">
    <text evidence="9">Lacks conserved residue(s) required for the propagation of feature annotation.</text>
</comment>
<feature type="region of interest" description="Disordered" evidence="10">
    <location>
        <begin position="213"/>
        <end position="233"/>
    </location>
</feature>
<evidence type="ECO:0000313" key="14">
    <source>
        <dbReference type="Proteomes" id="UP000245341"/>
    </source>
</evidence>
<feature type="domain" description="Death" evidence="12">
    <location>
        <begin position="394"/>
        <end position="463"/>
    </location>
</feature>
<keyword evidence="2" id="KW-0053">Apoptosis</keyword>
<dbReference type="PANTHER" id="PTHR46330:SF14">
    <property type="entry name" value="TUMOR NECROSIS FACTOR RECEPTOR SUPERFAMILY MEMBER 1A"/>
    <property type="match status" value="1"/>
</dbReference>
<name>A0A7F8QDF5_LEPWE</name>
<keyword evidence="11" id="KW-0812">Transmembrane</keyword>
<dbReference type="OrthoDB" id="8848202at2759"/>
<dbReference type="GeneID" id="102738560"/>
<dbReference type="AlphaFoldDB" id="A0A7F8QDF5"/>
<dbReference type="GO" id="GO:0036462">
    <property type="term" value="P:TRAIL-activated apoptotic signaling pathway"/>
    <property type="evidence" value="ECO:0007669"/>
    <property type="project" value="TreeGrafter"/>
</dbReference>
<dbReference type="GO" id="GO:0043065">
    <property type="term" value="P:positive regulation of apoptotic process"/>
    <property type="evidence" value="ECO:0007669"/>
    <property type="project" value="TreeGrafter"/>
</dbReference>
<dbReference type="Pfam" id="PF00020">
    <property type="entry name" value="TNFR_c6"/>
    <property type="match status" value="2"/>
</dbReference>
<evidence type="ECO:0000256" key="7">
    <source>
        <dbReference type="ARBA" id="ARBA00023170"/>
    </source>
</evidence>
<dbReference type="PROSITE" id="PS50017">
    <property type="entry name" value="DEATH_DOMAIN"/>
    <property type="match status" value="1"/>
</dbReference>
<dbReference type="InterPro" id="IPR011029">
    <property type="entry name" value="DEATH-like_dom_sf"/>
</dbReference>
<feature type="region of interest" description="Disordered" evidence="10">
    <location>
        <begin position="273"/>
        <end position="356"/>
    </location>
</feature>
<dbReference type="Gene3D" id="1.10.533.10">
    <property type="entry name" value="Death Domain, Fas"/>
    <property type="match status" value="1"/>
</dbReference>
<keyword evidence="5 11" id="KW-0472">Membrane</keyword>
<keyword evidence="11" id="KW-1133">Transmembrane helix</keyword>
<evidence type="ECO:0000256" key="4">
    <source>
        <dbReference type="ARBA" id="ARBA00022737"/>
    </source>
</evidence>
<dbReference type="SMART" id="SM00005">
    <property type="entry name" value="DEATH"/>
    <property type="match status" value="1"/>
</dbReference>
<evidence type="ECO:0000256" key="11">
    <source>
        <dbReference type="SAM" id="Phobius"/>
    </source>
</evidence>
<keyword evidence="6 9" id="KW-1015">Disulfide bond</keyword>
<dbReference type="InterPro" id="IPR034062">
    <property type="entry name" value="TNFRSF26_N"/>
</dbReference>
<feature type="compositionally biased region" description="Low complexity" evidence="10">
    <location>
        <begin position="305"/>
        <end position="315"/>
    </location>
</feature>
<dbReference type="PANTHER" id="PTHR46330">
    <property type="entry name" value="TUMOR NECROSIS FACTOR RECEPTOR SUPERFAMILY MEMBER 10B"/>
    <property type="match status" value="1"/>
</dbReference>
<dbReference type="InterPro" id="IPR052491">
    <property type="entry name" value="TNFRSF10"/>
</dbReference>
<dbReference type="SUPFAM" id="SSF57586">
    <property type="entry name" value="TNF receptor-like"/>
    <property type="match status" value="1"/>
</dbReference>
<sequence length="477" mass="51725">MTPIFFFGSKVPLPGGEPECGPDEYKPEDLSWCCKRCPAGCHVSADCGVNHGVPKCSPCEPGSFLSHPNGETSCWPCTQCRADQEMVATCTRTRDGQCQCASGSFFCDSPSCVENCFRCRRCPGAVLRPCNVTHDTVCDPEAGTEAPGKELPKDVSIRGLVSFFIVLGILLIIAVFFVMYRYKKKGLKTRISGQLAGGVASGVLWAMGQGETGAASAWGRPEGGRELGAAEPRGRSPPVLLAGVWPHHWSFSFWKGRLDGPDSAMGHLQSESLLPLNPETDGPAPATETSSSCRTLEEGGSAVKPEAGPHAGASEEPAEGAELAQVALGGSPAAPEQALPTAAPAAPGPQDRPKAAPSLRTLEQEYETEYFVADTSNEDRIYYEFENRISDKHWKTFMRFIGLQDHDIDICECQNPGNLMEQHHQMLLRWRIQLGREASVFKLFAALHKMQLHMYLENTINGLVAEGILVRRSETAD</sequence>
<evidence type="ECO:0000256" key="6">
    <source>
        <dbReference type="ARBA" id="ARBA00023157"/>
    </source>
</evidence>
<feature type="disulfide bond" evidence="9">
    <location>
        <begin position="77"/>
        <end position="90"/>
    </location>
</feature>
<keyword evidence="4" id="KW-0677">Repeat</keyword>
<feature type="repeat" description="TNFR-Cys" evidence="9">
    <location>
        <begin position="99"/>
        <end position="138"/>
    </location>
</feature>
<evidence type="ECO:0000256" key="1">
    <source>
        <dbReference type="ARBA" id="ARBA00004370"/>
    </source>
</evidence>
<evidence type="ECO:0000256" key="5">
    <source>
        <dbReference type="ARBA" id="ARBA00023136"/>
    </source>
</evidence>
<keyword evidence="3" id="KW-0732">Signal</keyword>
<dbReference type="RefSeq" id="XP_030878288.1">
    <property type="nucleotide sequence ID" value="XM_031022428.1"/>
</dbReference>
<evidence type="ECO:0000256" key="8">
    <source>
        <dbReference type="ARBA" id="ARBA00023180"/>
    </source>
</evidence>
<accession>A0A7F8QDF5</accession>
<keyword evidence="14" id="KW-1185">Reference proteome</keyword>
<evidence type="ECO:0000256" key="3">
    <source>
        <dbReference type="ARBA" id="ARBA00022729"/>
    </source>
</evidence>
<dbReference type="PROSITE" id="PS50050">
    <property type="entry name" value="TNFR_NGFR_2"/>
    <property type="match status" value="2"/>
</dbReference>
<feature type="repeat" description="TNFR-Cys" evidence="9">
    <location>
        <begin position="58"/>
        <end position="98"/>
    </location>
</feature>
<evidence type="ECO:0000313" key="15">
    <source>
        <dbReference type="RefSeq" id="XP_030878288.1"/>
    </source>
</evidence>
<dbReference type="SUPFAM" id="SSF47986">
    <property type="entry name" value="DEATH domain"/>
    <property type="match status" value="1"/>
</dbReference>
<evidence type="ECO:0000256" key="2">
    <source>
        <dbReference type="ARBA" id="ARBA00022703"/>
    </source>
</evidence>
<feature type="domain" description="TNFR-Cys" evidence="13">
    <location>
        <begin position="99"/>
        <end position="138"/>
    </location>
</feature>
<proteinExistence type="predicted"/>
<evidence type="ECO:0000259" key="12">
    <source>
        <dbReference type="PROSITE" id="PS50017"/>
    </source>
</evidence>
<feature type="compositionally biased region" description="Low complexity" evidence="10">
    <location>
        <begin position="332"/>
        <end position="349"/>
    </location>
</feature>
<dbReference type="SMART" id="SM00208">
    <property type="entry name" value="TNFR"/>
    <property type="match status" value="2"/>
</dbReference>
<keyword evidence="7" id="KW-0675">Receptor</keyword>
<dbReference type="CDD" id="cd15837">
    <property type="entry name" value="TNFRSF26"/>
    <property type="match status" value="1"/>
</dbReference>
<feature type="transmembrane region" description="Helical" evidence="11">
    <location>
        <begin position="160"/>
        <end position="180"/>
    </location>
</feature>
<comment type="subcellular location">
    <subcellularLocation>
        <location evidence="1">Membrane</location>
    </subcellularLocation>
</comment>
<dbReference type="Proteomes" id="UP000245341">
    <property type="component" value="Unplaced"/>
</dbReference>
<dbReference type="GO" id="GO:0005886">
    <property type="term" value="C:plasma membrane"/>
    <property type="evidence" value="ECO:0007669"/>
    <property type="project" value="TreeGrafter"/>
</dbReference>
<reference evidence="15" key="1">
    <citation type="submission" date="2025-08" db="UniProtKB">
        <authorList>
            <consortium name="RefSeq"/>
        </authorList>
    </citation>
    <scope>IDENTIFICATION</scope>
    <source>
        <tissue evidence="15">Liver</tissue>
    </source>
</reference>
<feature type="domain" description="TNFR-Cys" evidence="13">
    <location>
        <begin position="58"/>
        <end position="98"/>
    </location>
</feature>
<evidence type="ECO:0000256" key="9">
    <source>
        <dbReference type="PROSITE-ProRule" id="PRU00206"/>
    </source>
</evidence>
<dbReference type="Pfam" id="PF00531">
    <property type="entry name" value="Death"/>
    <property type="match status" value="1"/>
</dbReference>
<evidence type="ECO:0000259" key="13">
    <source>
        <dbReference type="PROSITE" id="PS50050"/>
    </source>
</evidence>
<keyword evidence="8" id="KW-0325">Glycoprotein</keyword>
<dbReference type="GO" id="GO:0009986">
    <property type="term" value="C:cell surface"/>
    <property type="evidence" value="ECO:0007669"/>
    <property type="project" value="TreeGrafter"/>
</dbReference>
<dbReference type="Gene3D" id="2.10.50.10">
    <property type="entry name" value="Tumor Necrosis Factor Receptor, subunit A, domain 2"/>
    <property type="match status" value="2"/>
</dbReference>
<feature type="disulfide bond" evidence="9">
    <location>
        <begin position="80"/>
        <end position="98"/>
    </location>
</feature>
<organism evidence="14 15">
    <name type="scientific">Leptonychotes weddellii</name>
    <name type="common">Weddell seal</name>
    <name type="synonym">Otaria weddellii</name>
    <dbReference type="NCBI Taxonomy" id="9713"/>
    <lineage>
        <taxon>Eukaryota</taxon>
        <taxon>Metazoa</taxon>
        <taxon>Chordata</taxon>
        <taxon>Craniata</taxon>
        <taxon>Vertebrata</taxon>
        <taxon>Euteleostomi</taxon>
        <taxon>Mammalia</taxon>
        <taxon>Eutheria</taxon>
        <taxon>Laurasiatheria</taxon>
        <taxon>Carnivora</taxon>
        <taxon>Caniformia</taxon>
        <taxon>Pinnipedia</taxon>
        <taxon>Phocidae</taxon>
        <taxon>Monachinae</taxon>
        <taxon>Lobodontini</taxon>
        <taxon>Leptonychotes</taxon>
    </lineage>
</organism>
<dbReference type="InterPro" id="IPR001368">
    <property type="entry name" value="TNFR/NGFR_Cys_rich_reg"/>
</dbReference>
<dbReference type="KEGG" id="lww:102738560"/>
<gene>
    <name evidence="15" type="primary">LOC102738560</name>
</gene>
<protein>
    <submittedName>
        <fullName evidence="15">Uncharacterized protein LOC102738560 isoform X1</fullName>
    </submittedName>
</protein>
<feature type="disulfide bond" evidence="9">
    <location>
        <begin position="59"/>
        <end position="74"/>
    </location>
</feature>
<evidence type="ECO:0000256" key="10">
    <source>
        <dbReference type="SAM" id="MobiDB-lite"/>
    </source>
</evidence>